<dbReference type="EMBL" id="JADBEC010000001">
    <property type="protein sequence ID" value="MBE1506048.1"/>
    <property type="molecule type" value="Genomic_DNA"/>
</dbReference>
<protein>
    <submittedName>
        <fullName evidence="1">Uncharacterized protein</fullName>
    </submittedName>
</protein>
<dbReference type="Proteomes" id="UP000620262">
    <property type="component" value="Unassembled WGS sequence"/>
</dbReference>
<accession>A0ABR9ISD2</accession>
<name>A0ABR9ISD2_RHIVS</name>
<keyword evidence="2" id="KW-1185">Reference proteome</keyword>
<evidence type="ECO:0000313" key="1">
    <source>
        <dbReference type="EMBL" id="MBE1506048.1"/>
    </source>
</evidence>
<evidence type="ECO:0000313" key="2">
    <source>
        <dbReference type="Proteomes" id="UP000620262"/>
    </source>
</evidence>
<sequence length="143" mass="15550">MRPVEAARRIAVGMFAAVNSKVRATIACFKRKIVNTSEELSCPLCRALSRLLVASALAWMGIPSPDILDRVEISTAPTVEQMRKLLSGTATIGSSQNELLALVGPDLRTAILDVMEETMWLLDMRDQLHAAACQMVGCCPPPR</sequence>
<comment type="caution">
    <text evidence="1">The sequence shown here is derived from an EMBL/GenBank/DDBJ whole genome shotgun (WGS) entry which is preliminary data.</text>
</comment>
<dbReference type="RefSeq" id="WP_246517195.1">
    <property type="nucleotide sequence ID" value="NZ_BAAAVL010000005.1"/>
</dbReference>
<organism evidence="1 2">
    <name type="scientific">Rhizobium viscosum</name>
    <name type="common">Arthrobacter viscosus</name>
    <dbReference type="NCBI Taxonomy" id="1673"/>
    <lineage>
        <taxon>Bacteria</taxon>
        <taxon>Pseudomonadati</taxon>
        <taxon>Pseudomonadota</taxon>
        <taxon>Alphaproteobacteria</taxon>
        <taxon>Hyphomicrobiales</taxon>
        <taxon>Rhizobiaceae</taxon>
        <taxon>Rhizobium/Agrobacterium group</taxon>
        <taxon>Rhizobium</taxon>
    </lineage>
</organism>
<reference evidence="1 2" key="1">
    <citation type="submission" date="2020-10" db="EMBL/GenBank/DDBJ databases">
        <title>Sequencing the genomes of 1000 actinobacteria strains.</title>
        <authorList>
            <person name="Klenk H.-P."/>
        </authorList>
    </citation>
    <scope>NUCLEOTIDE SEQUENCE [LARGE SCALE GENOMIC DNA]</scope>
    <source>
        <strain evidence="1 2">DSM 7307</strain>
    </source>
</reference>
<gene>
    <name evidence="1" type="ORF">H4W29_003229</name>
</gene>
<proteinExistence type="predicted"/>